<dbReference type="AlphaFoldDB" id="A0A8T1NEZ5"/>
<keyword evidence="3" id="KW-1185">Reference proteome</keyword>
<evidence type="ECO:0000256" key="1">
    <source>
        <dbReference type="SAM" id="Phobius"/>
    </source>
</evidence>
<protein>
    <submittedName>
        <fullName evidence="2">Uncharacterized protein</fullName>
    </submittedName>
</protein>
<keyword evidence="1" id="KW-1133">Transmembrane helix</keyword>
<organism evidence="2 3">
    <name type="scientific">Carya illinoinensis</name>
    <name type="common">Pecan</name>
    <dbReference type="NCBI Taxonomy" id="32201"/>
    <lineage>
        <taxon>Eukaryota</taxon>
        <taxon>Viridiplantae</taxon>
        <taxon>Streptophyta</taxon>
        <taxon>Embryophyta</taxon>
        <taxon>Tracheophyta</taxon>
        <taxon>Spermatophyta</taxon>
        <taxon>Magnoliopsida</taxon>
        <taxon>eudicotyledons</taxon>
        <taxon>Gunneridae</taxon>
        <taxon>Pentapetalae</taxon>
        <taxon>rosids</taxon>
        <taxon>fabids</taxon>
        <taxon>Fagales</taxon>
        <taxon>Juglandaceae</taxon>
        <taxon>Carya</taxon>
    </lineage>
</organism>
<evidence type="ECO:0000313" key="2">
    <source>
        <dbReference type="EMBL" id="KAG6628945.1"/>
    </source>
</evidence>
<sequence length="66" mass="7827">MSHLVICLVLRWHHKPNSYPVGLKMQQSKPEVGTWSYGFYGLLTFVRPFLFYYFIQASVLFEKITL</sequence>
<keyword evidence="1" id="KW-0812">Transmembrane</keyword>
<evidence type="ECO:0000313" key="3">
    <source>
        <dbReference type="Proteomes" id="UP000811609"/>
    </source>
</evidence>
<name>A0A8T1NEZ5_CARIL</name>
<comment type="caution">
    <text evidence="2">The sequence shown here is derived from an EMBL/GenBank/DDBJ whole genome shotgun (WGS) entry which is preliminary data.</text>
</comment>
<dbReference type="EMBL" id="CM031822">
    <property type="protein sequence ID" value="KAG6628945.1"/>
    <property type="molecule type" value="Genomic_DNA"/>
</dbReference>
<gene>
    <name evidence="2" type="ORF">CIPAW_14G048600</name>
</gene>
<accession>A0A8T1NEZ5</accession>
<proteinExistence type="predicted"/>
<reference evidence="2" key="1">
    <citation type="submission" date="2020-12" db="EMBL/GenBank/DDBJ databases">
        <title>WGS assembly of Carya illinoinensis cv. Pawnee.</title>
        <authorList>
            <person name="Platts A."/>
            <person name="Shu S."/>
            <person name="Wright S."/>
            <person name="Barry K."/>
            <person name="Edger P."/>
            <person name="Pires J.C."/>
            <person name="Schmutz J."/>
        </authorList>
    </citation>
    <scope>NUCLEOTIDE SEQUENCE</scope>
    <source>
        <tissue evidence="2">Leaf</tissue>
    </source>
</reference>
<dbReference type="Proteomes" id="UP000811609">
    <property type="component" value="Chromosome 14"/>
</dbReference>
<keyword evidence="1" id="KW-0472">Membrane</keyword>
<feature type="transmembrane region" description="Helical" evidence="1">
    <location>
        <begin position="37"/>
        <end position="55"/>
    </location>
</feature>